<keyword evidence="6" id="KW-1185">Reference proteome</keyword>
<feature type="compositionally biased region" description="Low complexity" evidence="2">
    <location>
        <begin position="103"/>
        <end position="119"/>
    </location>
</feature>
<comment type="caution">
    <text evidence="5">The sequence shown here is derived from an EMBL/GenBank/DDBJ whole genome shotgun (WGS) entry which is preliminary data.</text>
</comment>
<feature type="domain" description="J" evidence="4">
    <location>
        <begin position="5"/>
        <end position="77"/>
    </location>
</feature>
<dbReference type="EMBL" id="QFXC01000008">
    <property type="protein sequence ID" value="RDH83755.1"/>
    <property type="molecule type" value="Genomic_DNA"/>
</dbReference>
<feature type="transmembrane region" description="Helical" evidence="3">
    <location>
        <begin position="128"/>
        <end position="146"/>
    </location>
</feature>
<organism evidence="5 6">
    <name type="scientific">endosymbiont of Galathealinum brachiosum</name>
    <dbReference type="NCBI Taxonomy" id="2200906"/>
    <lineage>
        <taxon>Bacteria</taxon>
        <taxon>Pseudomonadati</taxon>
        <taxon>Pseudomonadota</taxon>
        <taxon>Gammaproteobacteria</taxon>
        <taxon>sulfur-oxidizing symbionts</taxon>
    </lineage>
</organism>
<keyword evidence="1" id="KW-0143">Chaperone</keyword>
<dbReference type="InterPro" id="IPR036869">
    <property type="entry name" value="J_dom_sf"/>
</dbReference>
<feature type="compositionally biased region" description="Basic and acidic residues" evidence="2">
    <location>
        <begin position="75"/>
        <end position="98"/>
    </location>
</feature>
<protein>
    <recommendedName>
        <fullName evidence="4">J domain-containing protein</fullName>
    </recommendedName>
</protein>
<accession>A0A370DFQ3</accession>
<keyword evidence="3" id="KW-0812">Transmembrane</keyword>
<name>A0A370DFQ3_9GAMM</name>
<dbReference type="SMART" id="SM00271">
    <property type="entry name" value="DnaJ"/>
    <property type="match status" value="1"/>
</dbReference>
<evidence type="ECO:0000259" key="4">
    <source>
        <dbReference type="PROSITE" id="PS50076"/>
    </source>
</evidence>
<evidence type="ECO:0000256" key="3">
    <source>
        <dbReference type="SAM" id="Phobius"/>
    </source>
</evidence>
<evidence type="ECO:0000256" key="1">
    <source>
        <dbReference type="ARBA" id="ARBA00023186"/>
    </source>
</evidence>
<keyword evidence="3" id="KW-1133">Transmembrane helix</keyword>
<reference evidence="5 6" key="1">
    <citation type="journal article" date="2018" name="ISME J.">
        <title>Endosymbiont genomes yield clues of tubeworm success.</title>
        <authorList>
            <person name="Li Y."/>
            <person name="Liles M.R."/>
            <person name="Halanych K.M."/>
        </authorList>
    </citation>
    <scope>NUCLEOTIDE SEQUENCE [LARGE SCALE GENOMIC DNA]</scope>
    <source>
        <strain evidence="5">A1464</strain>
    </source>
</reference>
<dbReference type="Proteomes" id="UP000254266">
    <property type="component" value="Unassembled WGS sequence"/>
</dbReference>
<dbReference type="CDD" id="cd06257">
    <property type="entry name" value="DnaJ"/>
    <property type="match status" value="1"/>
</dbReference>
<dbReference type="InterPro" id="IPR001623">
    <property type="entry name" value="DnaJ_domain"/>
</dbReference>
<dbReference type="PROSITE" id="PS50076">
    <property type="entry name" value="DNAJ_2"/>
    <property type="match status" value="1"/>
</dbReference>
<dbReference type="SUPFAM" id="SSF46565">
    <property type="entry name" value="Chaperone J-domain"/>
    <property type="match status" value="1"/>
</dbReference>
<feature type="region of interest" description="Disordered" evidence="2">
    <location>
        <begin position="72"/>
        <end position="119"/>
    </location>
</feature>
<keyword evidence="3" id="KW-0472">Membrane</keyword>
<evidence type="ECO:0000313" key="5">
    <source>
        <dbReference type="EMBL" id="RDH83755.1"/>
    </source>
</evidence>
<sequence>MKFNQHYRTLGLKTTSSWKEVRKSYKLLVQKYHPDKIEKQIEHTTSTDEKIKIINNAYQALSTYYRKHGSLPIDKLPEAPKTDSKDLNTNKAYKEPTTRQEASSKPTNTKTQNKSTTLSTQTSSSKKLIYAAIVLILMPTTMYVAINNSEYDMLETHDQINTSNDITETKIAAPIAINTNKAEPVNVKDTVIDQYFSYGSTLGEVIFIQGSPTKIKGDIWYYGKSEIHFKNGEVTYWKRTSNNPLKARLSIQ</sequence>
<dbReference type="Pfam" id="PF00226">
    <property type="entry name" value="DnaJ"/>
    <property type="match status" value="1"/>
</dbReference>
<dbReference type="Gene3D" id="1.10.287.110">
    <property type="entry name" value="DnaJ domain"/>
    <property type="match status" value="1"/>
</dbReference>
<dbReference type="PRINTS" id="PR00625">
    <property type="entry name" value="JDOMAIN"/>
</dbReference>
<gene>
    <name evidence="5" type="ORF">DIZ80_06355</name>
</gene>
<dbReference type="AlphaFoldDB" id="A0A370DFQ3"/>
<evidence type="ECO:0000256" key="2">
    <source>
        <dbReference type="SAM" id="MobiDB-lite"/>
    </source>
</evidence>
<evidence type="ECO:0000313" key="6">
    <source>
        <dbReference type="Proteomes" id="UP000254266"/>
    </source>
</evidence>
<proteinExistence type="predicted"/>